<dbReference type="GO" id="GO:0007165">
    <property type="term" value="P:signal transduction"/>
    <property type="evidence" value="ECO:0007669"/>
    <property type="project" value="InterPro"/>
</dbReference>
<keyword evidence="6" id="KW-1185">Reference proteome</keyword>
<reference evidence="5 6" key="1">
    <citation type="submission" date="2017-07" db="EMBL/GenBank/DDBJ databases">
        <title>Amycolatopsis alba DSM 44262 Genome sequencing and assembly.</title>
        <authorList>
            <person name="Kaur N."/>
            <person name="Mayilraj S."/>
        </authorList>
    </citation>
    <scope>NUCLEOTIDE SEQUENCE [LARGE SCALE GENOMIC DNA]</scope>
    <source>
        <strain evidence="5 6">DSM 44262</strain>
    </source>
</reference>
<keyword evidence="2" id="KW-0472">Membrane</keyword>
<keyword evidence="2" id="KW-1133">Transmembrane helix</keyword>
<name>A0A229RFL5_AMYAL</name>
<dbReference type="RefSeq" id="WP_020635358.1">
    <property type="nucleotide sequence ID" value="NZ_KB913032.1"/>
</dbReference>
<dbReference type="Pfam" id="PF00672">
    <property type="entry name" value="HAMP"/>
    <property type="match status" value="1"/>
</dbReference>
<evidence type="ECO:0000313" key="5">
    <source>
        <dbReference type="EMBL" id="OXM45463.1"/>
    </source>
</evidence>
<dbReference type="SUPFAM" id="SSF158472">
    <property type="entry name" value="HAMP domain-like"/>
    <property type="match status" value="1"/>
</dbReference>
<evidence type="ECO:0000256" key="3">
    <source>
        <dbReference type="SAM" id="MobiDB-lite"/>
    </source>
</evidence>
<gene>
    <name evidence="5" type="ORF">CFP75_31485</name>
</gene>
<evidence type="ECO:0000256" key="1">
    <source>
        <dbReference type="ARBA" id="ARBA00022692"/>
    </source>
</evidence>
<dbReference type="CDD" id="cd06225">
    <property type="entry name" value="HAMP"/>
    <property type="match status" value="1"/>
</dbReference>
<protein>
    <submittedName>
        <fullName evidence="5">HAMP domain-containing protein</fullName>
    </submittedName>
</protein>
<accession>A0A229RFL5</accession>
<dbReference type="Proteomes" id="UP000215563">
    <property type="component" value="Unassembled WGS sequence"/>
</dbReference>
<sequence>MLVRRLVGQVRRVAQGDIDQRVDTDGRSEVGTIGGAVERCGSVPGARSPRQHEPPIALPASKKPTGSPPSSAPK</sequence>
<keyword evidence="1" id="KW-0812">Transmembrane</keyword>
<dbReference type="InterPro" id="IPR003660">
    <property type="entry name" value="HAMP_dom"/>
</dbReference>
<dbReference type="EMBL" id="NMQU01000104">
    <property type="protein sequence ID" value="OXM45463.1"/>
    <property type="molecule type" value="Genomic_DNA"/>
</dbReference>
<proteinExistence type="predicted"/>
<evidence type="ECO:0000313" key="6">
    <source>
        <dbReference type="Proteomes" id="UP000215563"/>
    </source>
</evidence>
<comment type="caution">
    <text evidence="5">The sequence shown here is derived from an EMBL/GenBank/DDBJ whole genome shotgun (WGS) entry which is preliminary data.</text>
</comment>
<evidence type="ECO:0000259" key="4">
    <source>
        <dbReference type="PROSITE" id="PS50885"/>
    </source>
</evidence>
<feature type="domain" description="HAMP" evidence="4">
    <location>
        <begin position="3"/>
        <end position="39"/>
    </location>
</feature>
<dbReference type="AlphaFoldDB" id="A0A229RFL5"/>
<organism evidence="5 6">
    <name type="scientific">Amycolatopsis alba DSM 44262</name>
    <dbReference type="NCBI Taxonomy" id="1125972"/>
    <lineage>
        <taxon>Bacteria</taxon>
        <taxon>Bacillati</taxon>
        <taxon>Actinomycetota</taxon>
        <taxon>Actinomycetes</taxon>
        <taxon>Pseudonocardiales</taxon>
        <taxon>Pseudonocardiaceae</taxon>
        <taxon>Amycolatopsis</taxon>
    </lineage>
</organism>
<dbReference type="GO" id="GO:0016020">
    <property type="term" value="C:membrane"/>
    <property type="evidence" value="ECO:0007669"/>
    <property type="project" value="InterPro"/>
</dbReference>
<feature type="region of interest" description="Disordered" evidence="3">
    <location>
        <begin position="24"/>
        <end position="74"/>
    </location>
</feature>
<dbReference type="PROSITE" id="PS50885">
    <property type="entry name" value="HAMP"/>
    <property type="match status" value="1"/>
</dbReference>
<evidence type="ECO:0000256" key="2">
    <source>
        <dbReference type="ARBA" id="ARBA00022989"/>
    </source>
</evidence>